<dbReference type="EMBL" id="VEPZ02001744">
    <property type="protein sequence ID" value="KAE8658543.1"/>
    <property type="molecule type" value="Genomic_DNA"/>
</dbReference>
<evidence type="ECO:0000313" key="3">
    <source>
        <dbReference type="Proteomes" id="UP000436088"/>
    </source>
</evidence>
<accession>A0A6A2WHN1</accession>
<evidence type="ECO:0000259" key="1">
    <source>
        <dbReference type="Pfam" id="PF13456"/>
    </source>
</evidence>
<dbReference type="SUPFAM" id="SSF53098">
    <property type="entry name" value="Ribonuclease H-like"/>
    <property type="match status" value="1"/>
</dbReference>
<gene>
    <name evidence="2" type="ORF">F3Y22_tig00116971pilonHSYRG00766</name>
</gene>
<dbReference type="InterPro" id="IPR012337">
    <property type="entry name" value="RNaseH-like_sf"/>
</dbReference>
<dbReference type="Proteomes" id="UP000436088">
    <property type="component" value="Unassembled WGS sequence"/>
</dbReference>
<dbReference type="AlphaFoldDB" id="A0A6A2WHN1"/>
<dbReference type="Pfam" id="PF13456">
    <property type="entry name" value="RVT_3"/>
    <property type="match status" value="1"/>
</dbReference>
<sequence>MNVDATVQGGFGKAGIGGVLRYHNGLCLMCFSKSIGVADPPGAELMAILEACRLFQSSRWYCQDKLLIESDCKLVVSWIANQRVIPSHLENLVANCKAYCESCSWKVGFVYREINVDAHALAQEGIERNPAFFGLRRTFRLTRSDENCLMLARYQIIQYVVK</sequence>
<dbReference type="Gene3D" id="3.30.420.10">
    <property type="entry name" value="Ribonuclease H-like superfamily/Ribonuclease H"/>
    <property type="match status" value="1"/>
</dbReference>
<feature type="domain" description="RNase H type-1" evidence="1">
    <location>
        <begin position="2"/>
        <end position="124"/>
    </location>
</feature>
<keyword evidence="3" id="KW-1185">Reference proteome</keyword>
<dbReference type="InterPro" id="IPR053151">
    <property type="entry name" value="RNase_H-like"/>
</dbReference>
<name>A0A6A2WHN1_HIBSY</name>
<evidence type="ECO:0000313" key="2">
    <source>
        <dbReference type="EMBL" id="KAE8658543.1"/>
    </source>
</evidence>
<dbReference type="CDD" id="cd06222">
    <property type="entry name" value="RNase_H_like"/>
    <property type="match status" value="1"/>
</dbReference>
<organism evidence="2 3">
    <name type="scientific">Hibiscus syriacus</name>
    <name type="common">Rose of Sharon</name>
    <dbReference type="NCBI Taxonomy" id="106335"/>
    <lineage>
        <taxon>Eukaryota</taxon>
        <taxon>Viridiplantae</taxon>
        <taxon>Streptophyta</taxon>
        <taxon>Embryophyta</taxon>
        <taxon>Tracheophyta</taxon>
        <taxon>Spermatophyta</taxon>
        <taxon>Magnoliopsida</taxon>
        <taxon>eudicotyledons</taxon>
        <taxon>Gunneridae</taxon>
        <taxon>Pentapetalae</taxon>
        <taxon>rosids</taxon>
        <taxon>malvids</taxon>
        <taxon>Malvales</taxon>
        <taxon>Malvaceae</taxon>
        <taxon>Malvoideae</taxon>
        <taxon>Hibiscus</taxon>
    </lineage>
</organism>
<reference evidence="2" key="1">
    <citation type="submission" date="2019-09" db="EMBL/GenBank/DDBJ databases">
        <title>Draft genome information of white flower Hibiscus syriacus.</title>
        <authorList>
            <person name="Kim Y.-M."/>
        </authorList>
    </citation>
    <scope>NUCLEOTIDE SEQUENCE [LARGE SCALE GENOMIC DNA]</scope>
    <source>
        <strain evidence="2">YM2019G1</strain>
    </source>
</reference>
<protein>
    <recommendedName>
        <fullName evidence="1">RNase H type-1 domain-containing protein</fullName>
    </recommendedName>
</protein>
<dbReference type="GO" id="GO:0004523">
    <property type="term" value="F:RNA-DNA hybrid ribonuclease activity"/>
    <property type="evidence" value="ECO:0007669"/>
    <property type="project" value="InterPro"/>
</dbReference>
<dbReference type="PANTHER" id="PTHR47723">
    <property type="entry name" value="OS05G0353850 PROTEIN"/>
    <property type="match status" value="1"/>
</dbReference>
<dbReference type="InterPro" id="IPR044730">
    <property type="entry name" value="RNase_H-like_dom_plant"/>
</dbReference>
<comment type="caution">
    <text evidence="2">The sequence shown here is derived from an EMBL/GenBank/DDBJ whole genome shotgun (WGS) entry which is preliminary data.</text>
</comment>
<dbReference type="InterPro" id="IPR036397">
    <property type="entry name" value="RNaseH_sf"/>
</dbReference>
<dbReference type="PANTHER" id="PTHR47723:SF22">
    <property type="entry name" value="RNASE H TYPE-1 DOMAIN-CONTAINING PROTEIN"/>
    <property type="match status" value="1"/>
</dbReference>
<proteinExistence type="predicted"/>
<dbReference type="InterPro" id="IPR002156">
    <property type="entry name" value="RNaseH_domain"/>
</dbReference>
<dbReference type="GO" id="GO:0003676">
    <property type="term" value="F:nucleic acid binding"/>
    <property type="evidence" value="ECO:0007669"/>
    <property type="project" value="InterPro"/>
</dbReference>